<keyword evidence="6" id="KW-0418">Kinase</keyword>
<dbReference type="PROSITE" id="PS50109">
    <property type="entry name" value="HIS_KIN"/>
    <property type="match status" value="1"/>
</dbReference>
<dbReference type="InterPro" id="IPR036890">
    <property type="entry name" value="HATPase_C_sf"/>
</dbReference>
<dbReference type="SUPFAM" id="SSF55874">
    <property type="entry name" value="ATPase domain of HSP90 chaperone/DNA topoisomerase II/histidine kinase"/>
    <property type="match status" value="1"/>
</dbReference>
<evidence type="ECO:0000256" key="6">
    <source>
        <dbReference type="ARBA" id="ARBA00022777"/>
    </source>
</evidence>
<sequence length="351" mass="37933">MRLRPSLYWAPEAPSAFQRCSARNKELPISFFCMDSLIMSLLPGHHRSVLLRYAVSAGMVLIAFALRYAFPPSLSPYLLFIPAVFLASLLFNKGSGFVATAASAALALYAAPPVERTSGAFVAAMCLFVAICLLIAGATEALRGIVHRLGEAEEAQGLLLQEMGHRIKNDLAMVVSVLHLQARDVTEPDAKRAIETAIARVNVIAKAQDRLKHRADQRFATVDLAAYLDELCNELASVLRDVRPIALKVRCAHFDVSTSTAVNLGLIVNELVTNAIKYAFPGDEGGTVRVDVSSEGEFLHIVVSDDGVGCPDGVEGLGSKLIRMFAKRMDGEVTREPGEPGCRVKVSVKLD</sequence>
<dbReference type="GO" id="GO:0005524">
    <property type="term" value="F:ATP binding"/>
    <property type="evidence" value="ECO:0007669"/>
    <property type="project" value="UniProtKB-KW"/>
</dbReference>
<dbReference type="Gene3D" id="3.30.565.10">
    <property type="entry name" value="Histidine kinase-like ATPase, C-terminal domain"/>
    <property type="match status" value="1"/>
</dbReference>
<evidence type="ECO:0000313" key="11">
    <source>
        <dbReference type="Proteomes" id="UP000046122"/>
    </source>
</evidence>
<feature type="transmembrane region" description="Helical" evidence="8">
    <location>
        <begin position="49"/>
        <end position="68"/>
    </location>
</feature>
<reference evidence="10 11" key="1">
    <citation type="submission" date="2014-08" db="EMBL/GenBank/DDBJ databases">
        <authorList>
            <person name="Moulin Lionel"/>
        </authorList>
    </citation>
    <scope>NUCLEOTIDE SEQUENCE [LARGE SCALE GENOMIC DNA]</scope>
</reference>
<dbReference type="InterPro" id="IPR005467">
    <property type="entry name" value="His_kinase_dom"/>
</dbReference>
<keyword evidence="8" id="KW-1133">Transmembrane helix</keyword>
<keyword evidence="3" id="KW-0597">Phosphoprotein</keyword>
<keyword evidence="5" id="KW-0547">Nucleotide-binding</keyword>
<evidence type="ECO:0000256" key="5">
    <source>
        <dbReference type="ARBA" id="ARBA00022741"/>
    </source>
</evidence>
<evidence type="ECO:0000313" key="10">
    <source>
        <dbReference type="EMBL" id="CDX55586.1"/>
    </source>
</evidence>
<dbReference type="AlphaFoldDB" id="A0A090G9U4"/>
<evidence type="ECO:0000256" key="1">
    <source>
        <dbReference type="ARBA" id="ARBA00000085"/>
    </source>
</evidence>
<evidence type="ECO:0000256" key="3">
    <source>
        <dbReference type="ARBA" id="ARBA00022553"/>
    </source>
</evidence>
<keyword evidence="8" id="KW-0812">Transmembrane</keyword>
<keyword evidence="8" id="KW-0472">Membrane</keyword>
<comment type="catalytic activity">
    <reaction evidence="1">
        <text>ATP + protein L-histidine = ADP + protein N-phospho-L-histidine.</text>
        <dbReference type="EC" id="2.7.13.3"/>
    </reaction>
</comment>
<evidence type="ECO:0000256" key="7">
    <source>
        <dbReference type="ARBA" id="ARBA00022840"/>
    </source>
</evidence>
<keyword evidence="7" id="KW-0067">ATP-binding</keyword>
<name>A0A090G9U4_MESPL</name>
<dbReference type="EMBL" id="CCNE01000013">
    <property type="protein sequence ID" value="CDX55586.1"/>
    <property type="molecule type" value="Genomic_DNA"/>
</dbReference>
<organism evidence="10 11">
    <name type="scientific">Mesorhizobium plurifarium</name>
    <dbReference type="NCBI Taxonomy" id="69974"/>
    <lineage>
        <taxon>Bacteria</taxon>
        <taxon>Pseudomonadati</taxon>
        <taxon>Pseudomonadota</taxon>
        <taxon>Alphaproteobacteria</taxon>
        <taxon>Hyphomicrobiales</taxon>
        <taxon>Phyllobacteriaceae</taxon>
        <taxon>Mesorhizobium</taxon>
    </lineage>
</organism>
<dbReference type="Pfam" id="PF07568">
    <property type="entry name" value="HisKA_2"/>
    <property type="match status" value="1"/>
</dbReference>
<dbReference type="GO" id="GO:0004673">
    <property type="term" value="F:protein histidine kinase activity"/>
    <property type="evidence" value="ECO:0007669"/>
    <property type="project" value="UniProtKB-EC"/>
</dbReference>
<evidence type="ECO:0000259" key="9">
    <source>
        <dbReference type="PROSITE" id="PS50109"/>
    </source>
</evidence>
<gene>
    <name evidence="10" type="ORF">MPL3365_200153</name>
</gene>
<feature type="transmembrane region" description="Helical" evidence="8">
    <location>
        <begin position="96"/>
        <end position="114"/>
    </location>
</feature>
<keyword evidence="4 10" id="KW-0808">Transferase</keyword>
<proteinExistence type="predicted"/>
<dbReference type="Pfam" id="PF13581">
    <property type="entry name" value="HATPase_c_2"/>
    <property type="match status" value="1"/>
</dbReference>
<dbReference type="PANTHER" id="PTHR41523:SF8">
    <property type="entry name" value="ETHYLENE RESPONSE SENSOR PROTEIN"/>
    <property type="match status" value="1"/>
</dbReference>
<dbReference type="Proteomes" id="UP000046122">
    <property type="component" value="Unassembled WGS sequence"/>
</dbReference>
<dbReference type="InterPro" id="IPR011495">
    <property type="entry name" value="Sig_transdc_His_kin_sub2_dim/P"/>
</dbReference>
<feature type="transmembrane region" description="Helical" evidence="8">
    <location>
        <begin position="120"/>
        <end position="139"/>
    </location>
</feature>
<dbReference type="SMART" id="SM00387">
    <property type="entry name" value="HATPase_c"/>
    <property type="match status" value="1"/>
</dbReference>
<accession>A0A090G9U4</accession>
<protein>
    <recommendedName>
        <fullName evidence="2">histidine kinase</fullName>
        <ecNumber evidence="2">2.7.13.3</ecNumber>
    </recommendedName>
</protein>
<dbReference type="PANTHER" id="PTHR41523">
    <property type="entry name" value="TWO-COMPONENT SYSTEM SENSOR PROTEIN"/>
    <property type="match status" value="1"/>
</dbReference>
<evidence type="ECO:0000256" key="8">
    <source>
        <dbReference type="SAM" id="Phobius"/>
    </source>
</evidence>
<evidence type="ECO:0000256" key="4">
    <source>
        <dbReference type="ARBA" id="ARBA00022679"/>
    </source>
</evidence>
<feature type="domain" description="Histidine kinase" evidence="9">
    <location>
        <begin position="162"/>
        <end position="351"/>
    </location>
</feature>
<dbReference type="EC" id="2.7.13.3" evidence="2"/>
<dbReference type="InterPro" id="IPR003594">
    <property type="entry name" value="HATPase_dom"/>
</dbReference>
<evidence type="ECO:0000256" key="2">
    <source>
        <dbReference type="ARBA" id="ARBA00012438"/>
    </source>
</evidence>